<dbReference type="Proteomes" id="UP000028045">
    <property type="component" value="Unassembled WGS sequence"/>
</dbReference>
<protein>
    <submittedName>
        <fullName evidence="2">Uncharacterized protein</fullName>
    </submittedName>
</protein>
<keyword evidence="3" id="KW-1185">Reference proteome</keyword>
<dbReference type="HOGENOM" id="CLU_014331_1_0_1"/>
<name>A0A084AKG6_STACB</name>
<sequence>MVASTPAKATSLLSSPDSFYTAKDSSEEPSTDTSSLGNPPSSPYRHVRQLPHELKEHCQIFLEEQLCKPVAVRQLPIPEVSNSFPDVCAVSLLNSILGAGGSRKPPTSKAVMVPPASHLALLNTIVIHPTYTSRAETLEHLDTSTQALAYLRNLLAMVGPLNADFRTAFQFHSIHRWTRFPGDGGHRDNDSDMSEGGEDYDGDHLRGKMANEGSLWSRGQDFWSTVGWAFNCSTLHPHRWRYWKTWLEFMMDVIEADWAERGRRDVEAHEANGGVGAVPVSHRSQSLMFTYMDQQTGRHHGSKAIMKAILAAGDSVSTSFTEIFDKEHKGPRKQPKKRKRGQLDLQNDQYGDYFDDESMSSGVSEPPTPEKPREQRNKFPFGTTHSGLVDSTALRLRLFKMLSEVTHVLRSPADLDKLYEDFATAVKLLPLQTFSVIVSQRPSPLLMETHVSLTRELFRLLLPSSYKDPRKVDREAHLEGSITESILEQCYIPHPANTVALEDNAKLSLVVENAIHVMWKCDALRMTKSFVDAAEKGIRLREEKATRKRTGKLRAQKNDTTAQDILNNSSRRIQLLLEVIEAAEGMAE</sequence>
<feature type="compositionally biased region" description="Polar residues" evidence="1">
    <location>
        <begin position="7"/>
        <end position="18"/>
    </location>
</feature>
<feature type="compositionally biased region" description="Basic residues" evidence="1">
    <location>
        <begin position="329"/>
        <end position="340"/>
    </location>
</feature>
<feature type="region of interest" description="Disordered" evidence="1">
    <location>
        <begin position="324"/>
        <end position="384"/>
    </location>
</feature>
<organism evidence="2 3">
    <name type="scientific">Stachybotrys chartarum (strain CBS 109288 / IBT 7711)</name>
    <name type="common">Toxic black mold</name>
    <name type="synonym">Stilbospora chartarum</name>
    <dbReference type="NCBI Taxonomy" id="1280523"/>
    <lineage>
        <taxon>Eukaryota</taxon>
        <taxon>Fungi</taxon>
        <taxon>Dikarya</taxon>
        <taxon>Ascomycota</taxon>
        <taxon>Pezizomycotina</taxon>
        <taxon>Sordariomycetes</taxon>
        <taxon>Hypocreomycetidae</taxon>
        <taxon>Hypocreales</taxon>
        <taxon>Stachybotryaceae</taxon>
        <taxon>Stachybotrys</taxon>
    </lineage>
</organism>
<dbReference type="EMBL" id="KL648685">
    <property type="protein sequence ID" value="KEY65795.1"/>
    <property type="molecule type" value="Genomic_DNA"/>
</dbReference>
<feature type="compositionally biased region" description="Basic and acidic residues" evidence="1">
    <location>
        <begin position="368"/>
        <end position="377"/>
    </location>
</feature>
<dbReference type="AlphaFoldDB" id="A0A084AKG6"/>
<evidence type="ECO:0000256" key="1">
    <source>
        <dbReference type="SAM" id="MobiDB-lite"/>
    </source>
</evidence>
<gene>
    <name evidence="2" type="ORF">S7711_10079</name>
</gene>
<evidence type="ECO:0000313" key="3">
    <source>
        <dbReference type="Proteomes" id="UP000028045"/>
    </source>
</evidence>
<reference evidence="2 3" key="1">
    <citation type="journal article" date="2014" name="BMC Genomics">
        <title>Comparative genome sequencing reveals chemotype-specific gene clusters in the toxigenic black mold Stachybotrys.</title>
        <authorList>
            <person name="Semeiks J."/>
            <person name="Borek D."/>
            <person name="Otwinowski Z."/>
            <person name="Grishin N.V."/>
        </authorList>
    </citation>
    <scope>NUCLEOTIDE SEQUENCE [LARGE SCALE GENOMIC DNA]</scope>
    <source>
        <strain evidence="3">CBS 109288 / IBT 7711</strain>
    </source>
</reference>
<feature type="compositionally biased region" description="Acidic residues" evidence="1">
    <location>
        <begin position="191"/>
        <end position="201"/>
    </location>
</feature>
<accession>A0A084AKG6</accession>
<evidence type="ECO:0000313" key="2">
    <source>
        <dbReference type="EMBL" id="KEY65795.1"/>
    </source>
</evidence>
<feature type="region of interest" description="Disordered" evidence="1">
    <location>
        <begin position="1"/>
        <end position="46"/>
    </location>
</feature>
<dbReference type="OrthoDB" id="5411773at2759"/>
<proteinExistence type="predicted"/>
<feature type="region of interest" description="Disordered" evidence="1">
    <location>
        <begin position="182"/>
        <end position="201"/>
    </location>
</feature>